<organism evidence="8 9">
    <name type="scientific">Aeribacillus alveayuensis</name>
    <dbReference type="NCBI Taxonomy" id="279215"/>
    <lineage>
        <taxon>Bacteria</taxon>
        <taxon>Bacillati</taxon>
        <taxon>Bacillota</taxon>
        <taxon>Bacilli</taxon>
        <taxon>Bacillales</taxon>
        <taxon>Bacillaceae</taxon>
        <taxon>Aeribacillus</taxon>
    </lineage>
</organism>
<dbReference type="RefSeq" id="WP_044748982.1">
    <property type="nucleotide sequence ID" value="NZ_JAUSTR010000022.1"/>
</dbReference>
<dbReference type="PANTHER" id="PTHR35800">
    <property type="entry name" value="PROTEIN JAG"/>
    <property type="match status" value="1"/>
</dbReference>
<name>A0ABT9VSY0_9BACI</name>
<comment type="subunit">
    <text evidence="6">Forms a complex with KhpA.</text>
</comment>
<dbReference type="PANTHER" id="PTHR35800:SF1">
    <property type="entry name" value="RNA-BINDING PROTEIN KHPB"/>
    <property type="match status" value="1"/>
</dbReference>
<evidence type="ECO:0000256" key="4">
    <source>
        <dbReference type="ARBA" id="ARBA00023186"/>
    </source>
</evidence>
<keyword evidence="1 6" id="KW-0963">Cytoplasm</keyword>
<evidence type="ECO:0000256" key="1">
    <source>
        <dbReference type="ARBA" id="ARBA00022490"/>
    </source>
</evidence>
<dbReference type="Pfam" id="PF01424">
    <property type="entry name" value="R3H"/>
    <property type="match status" value="1"/>
</dbReference>
<keyword evidence="5 6" id="KW-0961">Cell wall biogenesis/degradation</keyword>
<keyword evidence="4 6" id="KW-0143">Chaperone</keyword>
<dbReference type="InterPro" id="IPR036867">
    <property type="entry name" value="R3H_dom_sf"/>
</dbReference>
<evidence type="ECO:0000259" key="7">
    <source>
        <dbReference type="PROSITE" id="PS51061"/>
    </source>
</evidence>
<dbReference type="SUPFAM" id="SSF82708">
    <property type="entry name" value="R3H domain"/>
    <property type="match status" value="1"/>
</dbReference>
<evidence type="ECO:0000256" key="5">
    <source>
        <dbReference type="ARBA" id="ARBA00023316"/>
    </source>
</evidence>
<dbReference type="SMART" id="SM01245">
    <property type="entry name" value="Jag_N"/>
    <property type="match status" value="1"/>
</dbReference>
<dbReference type="Gene3D" id="3.30.300.20">
    <property type="match status" value="1"/>
</dbReference>
<comment type="subcellular location">
    <subcellularLocation>
        <location evidence="6">Cytoplasm</location>
    </subcellularLocation>
</comment>
<dbReference type="InterPro" id="IPR001374">
    <property type="entry name" value="R3H_dom"/>
</dbReference>
<proteinExistence type="inferred from homology"/>
<dbReference type="Gene3D" id="3.30.30.80">
    <property type="entry name" value="probable RNA-binding protein from clostridium symbiosum atcc 14940"/>
    <property type="match status" value="1"/>
</dbReference>
<evidence type="ECO:0000256" key="2">
    <source>
        <dbReference type="ARBA" id="ARBA00022884"/>
    </source>
</evidence>
<evidence type="ECO:0000256" key="3">
    <source>
        <dbReference type="ARBA" id="ARBA00022960"/>
    </source>
</evidence>
<dbReference type="HAMAP" id="MF_00867">
    <property type="entry name" value="KhpB"/>
    <property type="match status" value="1"/>
</dbReference>
<dbReference type="InterPro" id="IPR038247">
    <property type="entry name" value="Jag_N_dom_sf"/>
</dbReference>
<keyword evidence="3 6" id="KW-0133">Cell shape</keyword>
<dbReference type="InterPro" id="IPR039247">
    <property type="entry name" value="KhpB"/>
</dbReference>
<sequence length="241" mass="27525">MKEITSTGSTVDEAVKSALEKLKATMDEVEVRVIDEGKKGFLGIFGHKPAIVHVKLTKMEEEIDEYNPLKETVSQLIENSTNFTSDLKELEKDPADEAKKFLEEVIQKMGVSARVNVKRDKKVVYFQIEGEKLALLIGKRGQTLNSLQLLTQLVANRYSKEYIQVVLDAENYRQRRQETLSQLAIRLAEKAVQTKREIPLEPMPSFERKIIHTALVDDDRVKTYSVGRDPYRHIVIAPKDL</sequence>
<feature type="domain" description="R3H" evidence="7">
    <location>
        <begin position="174"/>
        <end position="240"/>
    </location>
</feature>
<gene>
    <name evidence="6" type="primary">khpB</name>
    <name evidence="6" type="synonym">eloR</name>
    <name evidence="8" type="ORF">J2S06_002835</name>
</gene>
<evidence type="ECO:0000256" key="6">
    <source>
        <dbReference type="HAMAP-Rule" id="MF_00867"/>
    </source>
</evidence>
<dbReference type="EMBL" id="JAUSTR010000022">
    <property type="protein sequence ID" value="MDQ0163725.1"/>
    <property type="molecule type" value="Genomic_DNA"/>
</dbReference>
<dbReference type="CDD" id="cd02414">
    <property type="entry name" value="KH-II_Jag"/>
    <property type="match status" value="1"/>
</dbReference>
<dbReference type="SMART" id="SM00393">
    <property type="entry name" value="R3H"/>
    <property type="match status" value="1"/>
</dbReference>
<comment type="domain">
    <text evidence="6">Has an N-terminal Jag-N domain and 2 RNA-binding domains (KH and R3H).</text>
</comment>
<reference evidence="8 9" key="1">
    <citation type="submission" date="2023-07" db="EMBL/GenBank/DDBJ databases">
        <title>Genomic Encyclopedia of Type Strains, Phase IV (KMG-IV): sequencing the most valuable type-strain genomes for metagenomic binning, comparative biology and taxonomic classification.</title>
        <authorList>
            <person name="Goeker M."/>
        </authorList>
    </citation>
    <scope>NUCLEOTIDE SEQUENCE [LARGE SCALE GENOMIC DNA]</scope>
    <source>
        <strain evidence="8 9">DSM 19092</strain>
    </source>
</reference>
<comment type="similarity">
    <text evidence="6">Belongs to the KhpB RNA-binding protein family.</text>
</comment>
<dbReference type="Gene3D" id="3.30.1370.50">
    <property type="entry name" value="R3H-like domain"/>
    <property type="match status" value="1"/>
</dbReference>
<accession>A0ABT9VSY0</accession>
<dbReference type="Pfam" id="PF14804">
    <property type="entry name" value="Jag_N"/>
    <property type="match status" value="1"/>
</dbReference>
<dbReference type="SUPFAM" id="SSF54814">
    <property type="entry name" value="Prokaryotic type KH domain (KH-domain type II)"/>
    <property type="match status" value="1"/>
</dbReference>
<comment type="function">
    <text evidence="6">A probable RNA chaperone. Forms a complex with KhpA which binds to cellular RNA and controls its expression. Plays a role in peptidoglycan (PG) homeostasis and cell length regulation.</text>
</comment>
<protein>
    <recommendedName>
        <fullName evidence="6">RNA-binding protein KhpB</fullName>
    </recommendedName>
    <alternativeName>
        <fullName evidence="6">RNA-binding protein EloR</fullName>
    </alternativeName>
</protein>
<dbReference type="InterPro" id="IPR015946">
    <property type="entry name" value="KH_dom-like_a/b"/>
</dbReference>
<comment type="caution">
    <text evidence="8">The sequence shown here is derived from an EMBL/GenBank/DDBJ whole genome shotgun (WGS) entry which is preliminary data.</text>
</comment>
<dbReference type="CDD" id="cd02644">
    <property type="entry name" value="R3H_jag"/>
    <property type="match status" value="1"/>
</dbReference>
<dbReference type="Proteomes" id="UP001225646">
    <property type="component" value="Unassembled WGS sequence"/>
</dbReference>
<dbReference type="InterPro" id="IPR034079">
    <property type="entry name" value="R3H_KhpB"/>
</dbReference>
<dbReference type="PROSITE" id="PS51061">
    <property type="entry name" value="R3H"/>
    <property type="match status" value="1"/>
</dbReference>
<dbReference type="NCBIfam" id="NF041568">
    <property type="entry name" value="Jag_EloR"/>
    <property type="match status" value="1"/>
</dbReference>
<dbReference type="Pfam" id="PF13083">
    <property type="entry name" value="KH_KhpA-B"/>
    <property type="match status" value="1"/>
</dbReference>
<dbReference type="InterPro" id="IPR009019">
    <property type="entry name" value="KH_sf_prok-type"/>
</dbReference>
<evidence type="ECO:0000313" key="9">
    <source>
        <dbReference type="Proteomes" id="UP001225646"/>
    </source>
</evidence>
<keyword evidence="2 6" id="KW-0694">RNA-binding</keyword>
<evidence type="ECO:0000313" key="8">
    <source>
        <dbReference type="EMBL" id="MDQ0163725.1"/>
    </source>
</evidence>
<feature type="region of interest" description="Jag_N domain" evidence="6">
    <location>
        <begin position="5"/>
        <end position="55"/>
    </location>
</feature>
<keyword evidence="9" id="KW-1185">Reference proteome</keyword>
<dbReference type="InterPro" id="IPR032782">
    <property type="entry name" value="KhpB_N"/>
</dbReference>
<dbReference type="InterPro" id="IPR038008">
    <property type="entry name" value="Jag_KH"/>
</dbReference>